<reference evidence="2" key="4">
    <citation type="submission" date="2019-03" db="UniProtKB">
        <authorList>
            <consortium name="EnsemblPlants"/>
        </authorList>
    </citation>
    <scope>IDENTIFICATION</scope>
</reference>
<evidence type="ECO:0000256" key="1">
    <source>
        <dbReference type="SAM" id="Phobius"/>
    </source>
</evidence>
<protein>
    <submittedName>
        <fullName evidence="2">Uncharacterized protein</fullName>
    </submittedName>
</protein>
<keyword evidence="1" id="KW-1133">Transmembrane helix</keyword>
<dbReference type="EnsemblPlants" id="AET2Gv20489500.11">
    <property type="protein sequence ID" value="AET2Gv20489500.11"/>
    <property type="gene ID" value="AET2Gv20489500"/>
</dbReference>
<feature type="transmembrane region" description="Helical" evidence="1">
    <location>
        <begin position="47"/>
        <end position="67"/>
    </location>
</feature>
<proteinExistence type="predicted"/>
<dbReference type="Gramene" id="AET2Gv20489500.11">
    <property type="protein sequence ID" value="AET2Gv20489500.11"/>
    <property type="gene ID" value="AET2Gv20489500"/>
</dbReference>
<dbReference type="Gramene" id="AET2Gv20489500.12">
    <property type="protein sequence ID" value="AET2Gv20489500.12"/>
    <property type="gene ID" value="AET2Gv20489500"/>
</dbReference>
<keyword evidence="1" id="KW-0472">Membrane</keyword>
<sequence>MFELLAVKFEELMELSPSYVFSVILHAVSIKVEEREKVSSFSWSDPIYIFLMVLSFRCICYIFGALAC</sequence>
<evidence type="ECO:0000313" key="2">
    <source>
        <dbReference type="EnsemblPlants" id="AET2Gv20489500.12"/>
    </source>
</evidence>
<dbReference type="EnsemblPlants" id="AET2Gv20489500.12">
    <property type="protein sequence ID" value="AET2Gv20489500.12"/>
    <property type="gene ID" value="AET2Gv20489500"/>
</dbReference>
<dbReference type="AlphaFoldDB" id="A0A453BFV7"/>
<keyword evidence="3" id="KW-1185">Reference proteome</keyword>
<reference evidence="3" key="1">
    <citation type="journal article" date="2014" name="Science">
        <title>Ancient hybridizations among the ancestral genomes of bread wheat.</title>
        <authorList>
            <consortium name="International Wheat Genome Sequencing Consortium,"/>
            <person name="Marcussen T."/>
            <person name="Sandve S.R."/>
            <person name="Heier L."/>
            <person name="Spannagl M."/>
            <person name="Pfeifer M."/>
            <person name="Jakobsen K.S."/>
            <person name="Wulff B.B."/>
            <person name="Steuernagel B."/>
            <person name="Mayer K.F."/>
            <person name="Olsen O.A."/>
        </authorList>
    </citation>
    <scope>NUCLEOTIDE SEQUENCE [LARGE SCALE GENOMIC DNA]</scope>
    <source>
        <strain evidence="3">cv. AL8/78</strain>
    </source>
</reference>
<keyword evidence="1" id="KW-0812">Transmembrane</keyword>
<reference evidence="2" key="5">
    <citation type="journal article" date="2021" name="G3 (Bethesda)">
        <title>Aegilops tauschii genome assembly Aet v5.0 features greater sequence contiguity and improved annotation.</title>
        <authorList>
            <person name="Wang L."/>
            <person name="Zhu T."/>
            <person name="Rodriguez J.C."/>
            <person name="Deal K.R."/>
            <person name="Dubcovsky J."/>
            <person name="McGuire P.E."/>
            <person name="Lux T."/>
            <person name="Spannagl M."/>
            <person name="Mayer K.F.X."/>
            <person name="Baldrich P."/>
            <person name="Meyers B.C."/>
            <person name="Huo N."/>
            <person name="Gu Y.Q."/>
            <person name="Zhou H."/>
            <person name="Devos K.M."/>
            <person name="Bennetzen J.L."/>
            <person name="Unver T."/>
            <person name="Budak H."/>
            <person name="Gulick P.J."/>
            <person name="Galiba G."/>
            <person name="Kalapos B."/>
            <person name="Nelson D.R."/>
            <person name="Li P."/>
            <person name="You F.M."/>
            <person name="Luo M.C."/>
            <person name="Dvorak J."/>
        </authorList>
    </citation>
    <scope>NUCLEOTIDE SEQUENCE [LARGE SCALE GENOMIC DNA]</scope>
    <source>
        <strain evidence="2">cv. AL8/78</strain>
    </source>
</reference>
<dbReference type="Proteomes" id="UP000015105">
    <property type="component" value="Chromosome 2D"/>
</dbReference>
<accession>A0A453BFV7</accession>
<dbReference type="EnsemblPlants" id="AET2Gv20489500.2">
    <property type="protein sequence ID" value="AET2Gv20489500.2"/>
    <property type="gene ID" value="AET2Gv20489500"/>
</dbReference>
<dbReference type="Gramene" id="AET2Gv20489500.2">
    <property type="protein sequence ID" value="AET2Gv20489500.2"/>
    <property type="gene ID" value="AET2Gv20489500"/>
</dbReference>
<evidence type="ECO:0000313" key="3">
    <source>
        <dbReference type="Proteomes" id="UP000015105"/>
    </source>
</evidence>
<reference evidence="3" key="2">
    <citation type="journal article" date="2017" name="Nat. Plants">
        <title>The Aegilops tauschii genome reveals multiple impacts of transposons.</title>
        <authorList>
            <person name="Zhao G."/>
            <person name="Zou C."/>
            <person name="Li K."/>
            <person name="Wang K."/>
            <person name="Li T."/>
            <person name="Gao L."/>
            <person name="Zhang X."/>
            <person name="Wang H."/>
            <person name="Yang Z."/>
            <person name="Liu X."/>
            <person name="Jiang W."/>
            <person name="Mao L."/>
            <person name="Kong X."/>
            <person name="Jiao Y."/>
            <person name="Jia J."/>
        </authorList>
    </citation>
    <scope>NUCLEOTIDE SEQUENCE [LARGE SCALE GENOMIC DNA]</scope>
    <source>
        <strain evidence="3">cv. AL8/78</strain>
    </source>
</reference>
<organism evidence="2 3">
    <name type="scientific">Aegilops tauschii subsp. strangulata</name>
    <name type="common">Goatgrass</name>
    <dbReference type="NCBI Taxonomy" id="200361"/>
    <lineage>
        <taxon>Eukaryota</taxon>
        <taxon>Viridiplantae</taxon>
        <taxon>Streptophyta</taxon>
        <taxon>Embryophyta</taxon>
        <taxon>Tracheophyta</taxon>
        <taxon>Spermatophyta</taxon>
        <taxon>Magnoliopsida</taxon>
        <taxon>Liliopsida</taxon>
        <taxon>Poales</taxon>
        <taxon>Poaceae</taxon>
        <taxon>BOP clade</taxon>
        <taxon>Pooideae</taxon>
        <taxon>Triticodae</taxon>
        <taxon>Triticeae</taxon>
        <taxon>Triticinae</taxon>
        <taxon>Aegilops</taxon>
    </lineage>
</organism>
<name>A0A453BFV7_AEGTS</name>
<reference evidence="2" key="3">
    <citation type="journal article" date="2017" name="Nature">
        <title>Genome sequence of the progenitor of the wheat D genome Aegilops tauschii.</title>
        <authorList>
            <person name="Luo M.C."/>
            <person name="Gu Y.Q."/>
            <person name="Puiu D."/>
            <person name="Wang H."/>
            <person name="Twardziok S.O."/>
            <person name="Deal K.R."/>
            <person name="Huo N."/>
            <person name="Zhu T."/>
            <person name="Wang L."/>
            <person name="Wang Y."/>
            <person name="McGuire P.E."/>
            <person name="Liu S."/>
            <person name="Long H."/>
            <person name="Ramasamy R.K."/>
            <person name="Rodriguez J.C."/>
            <person name="Van S.L."/>
            <person name="Yuan L."/>
            <person name="Wang Z."/>
            <person name="Xia Z."/>
            <person name="Xiao L."/>
            <person name="Anderson O.D."/>
            <person name="Ouyang S."/>
            <person name="Liang Y."/>
            <person name="Zimin A.V."/>
            <person name="Pertea G."/>
            <person name="Qi P."/>
            <person name="Bennetzen J.L."/>
            <person name="Dai X."/>
            <person name="Dawson M.W."/>
            <person name="Muller H.G."/>
            <person name="Kugler K."/>
            <person name="Rivarola-Duarte L."/>
            <person name="Spannagl M."/>
            <person name="Mayer K.F.X."/>
            <person name="Lu F.H."/>
            <person name="Bevan M.W."/>
            <person name="Leroy P."/>
            <person name="Li P."/>
            <person name="You F.M."/>
            <person name="Sun Q."/>
            <person name="Liu Z."/>
            <person name="Lyons E."/>
            <person name="Wicker T."/>
            <person name="Salzberg S.L."/>
            <person name="Devos K.M."/>
            <person name="Dvorak J."/>
        </authorList>
    </citation>
    <scope>NUCLEOTIDE SEQUENCE [LARGE SCALE GENOMIC DNA]</scope>
    <source>
        <strain evidence="2">cv. AL8/78</strain>
    </source>
</reference>